<keyword evidence="2" id="KW-1185">Reference proteome</keyword>
<accession>A0AA38NJ89</accession>
<feature type="non-terminal residue" evidence="1">
    <location>
        <position position="58"/>
    </location>
</feature>
<comment type="caution">
    <text evidence="1">The sequence shown here is derived from an EMBL/GenBank/DDBJ whole genome shotgun (WGS) entry which is preliminary data.</text>
</comment>
<dbReference type="Proteomes" id="UP001163798">
    <property type="component" value="Unassembled WGS sequence"/>
</dbReference>
<name>A0AA38NJ89_9AGAR</name>
<evidence type="ECO:0000313" key="2">
    <source>
        <dbReference type="Proteomes" id="UP001163798"/>
    </source>
</evidence>
<dbReference type="EMBL" id="MU793605">
    <property type="protein sequence ID" value="KAJ3781098.1"/>
    <property type="molecule type" value="Genomic_DNA"/>
</dbReference>
<organism evidence="1 2">
    <name type="scientific">Lentinula aff. detonsa</name>
    <dbReference type="NCBI Taxonomy" id="2804958"/>
    <lineage>
        <taxon>Eukaryota</taxon>
        <taxon>Fungi</taxon>
        <taxon>Dikarya</taxon>
        <taxon>Basidiomycota</taxon>
        <taxon>Agaricomycotina</taxon>
        <taxon>Agaricomycetes</taxon>
        <taxon>Agaricomycetidae</taxon>
        <taxon>Agaricales</taxon>
        <taxon>Marasmiineae</taxon>
        <taxon>Omphalotaceae</taxon>
        <taxon>Lentinula</taxon>
    </lineage>
</organism>
<sequence>RSFLRHPVVKSYLSSRFPMLQNPMLSDLHISLSNCSHLKVYIQRIKRTCFPWRIGWNG</sequence>
<reference evidence="1" key="1">
    <citation type="submission" date="2022-08" db="EMBL/GenBank/DDBJ databases">
        <authorList>
            <consortium name="DOE Joint Genome Institute"/>
            <person name="Min B."/>
            <person name="Riley R."/>
            <person name="Sierra-Patev S."/>
            <person name="Naranjo-Ortiz M."/>
            <person name="Looney B."/>
            <person name="Konkel Z."/>
            <person name="Slot J.C."/>
            <person name="Sakamoto Y."/>
            <person name="Steenwyk J.L."/>
            <person name="Rokas A."/>
            <person name="Carro J."/>
            <person name="Camarero S."/>
            <person name="Ferreira P."/>
            <person name="Molpeceres G."/>
            <person name="Ruiz-Duenas F.J."/>
            <person name="Serrano A."/>
            <person name="Henrissat B."/>
            <person name="Drula E."/>
            <person name="Hughes K.W."/>
            <person name="Mata J.L."/>
            <person name="Ishikawa N.K."/>
            <person name="Vargas-Isla R."/>
            <person name="Ushijima S."/>
            <person name="Smith C.A."/>
            <person name="Ahrendt S."/>
            <person name="Andreopoulos W."/>
            <person name="He G."/>
            <person name="Labutti K."/>
            <person name="Lipzen A."/>
            <person name="Ng V."/>
            <person name="Sandor L."/>
            <person name="Barry K."/>
            <person name="Martinez A.T."/>
            <person name="Xiao Y."/>
            <person name="Gibbons J.G."/>
            <person name="Terashima K."/>
            <person name="Hibbett D.S."/>
            <person name="Grigoriev I.V."/>
        </authorList>
    </citation>
    <scope>NUCLEOTIDE SEQUENCE</scope>
    <source>
        <strain evidence="1">TFB10291</strain>
    </source>
</reference>
<gene>
    <name evidence="1" type="ORF">GGU10DRAFT_249719</name>
</gene>
<feature type="non-terminal residue" evidence="1">
    <location>
        <position position="1"/>
    </location>
</feature>
<proteinExistence type="predicted"/>
<dbReference type="AlphaFoldDB" id="A0AA38NJ89"/>
<protein>
    <submittedName>
        <fullName evidence="1">Uncharacterized protein</fullName>
    </submittedName>
</protein>
<evidence type="ECO:0000313" key="1">
    <source>
        <dbReference type="EMBL" id="KAJ3781098.1"/>
    </source>
</evidence>